<dbReference type="InterPro" id="IPR029045">
    <property type="entry name" value="ClpP/crotonase-like_dom_sf"/>
</dbReference>
<dbReference type="EMBL" id="CP000916">
    <property type="protein sequence ID" value="ACM23835.1"/>
    <property type="molecule type" value="Genomic_DNA"/>
</dbReference>
<organism evidence="3 4">
    <name type="scientific">Thermotoga neapolitana (strain ATCC 49049 / DSM 4359 / NBRC 107923 / NS-E)</name>
    <dbReference type="NCBI Taxonomy" id="309803"/>
    <lineage>
        <taxon>Bacteria</taxon>
        <taxon>Thermotogati</taxon>
        <taxon>Thermotogota</taxon>
        <taxon>Thermotogae</taxon>
        <taxon>Thermotogales</taxon>
        <taxon>Thermotogaceae</taxon>
        <taxon>Thermotoga</taxon>
    </lineage>
</organism>
<dbReference type="GO" id="GO:0006508">
    <property type="term" value="P:proteolysis"/>
    <property type="evidence" value="ECO:0007669"/>
    <property type="project" value="UniProtKB-KW"/>
</dbReference>
<dbReference type="Pfam" id="PF01972">
    <property type="entry name" value="SDH_protease"/>
    <property type="match status" value="1"/>
</dbReference>
<dbReference type="AlphaFoldDB" id="B9KA52"/>
<gene>
    <name evidence="3" type="ordered locus">CTN_1659</name>
</gene>
<sequence length="327" mass="37088">MTPLSPLRYTPHGFGGLERARIFLYVIELYTMDIIGYHLEVLTVLDIGTLIFQIFWMIFIFSLITPFLKNSALKSARETLIRTFEKKRGSRVITLIHRTESISFFGFPVRRYIDIEDSEEVLRAIKLTPEDMPIDLIIHTPGGLVLAAEQIARALKKHKGKVTVFVPHYAMSGGTLIALAADEVVMDENAVLGPLDPQIGNMPAPSILAAVRKKDVNEVDDQTLILADIAEKAIRQIKEFVTEILKDKMPEEKAKEIAEKLCEGNWTHDYPLTVDKLRELGLQVSTDMPQEVYDLMDLYKQSEPKRPSVSYVPAPYYRGRETRGEGR</sequence>
<dbReference type="KEGG" id="tna:CTN_1659"/>
<feature type="transmembrane region" description="Helical" evidence="2">
    <location>
        <begin position="50"/>
        <end position="68"/>
    </location>
</feature>
<dbReference type="Proteomes" id="UP000000445">
    <property type="component" value="Chromosome"/>
</dbReference>
<keyword evidence="3" id="KW-0645">Protease</keyword>
<evidence type="ECO:0000256" key="1">
    <source>
        <dbReference type="SAM" id="MobiDB-lite"/>
    </source>
</evidence>
<proteinExistence type="predicted"/>
<evidence type="ECO:0000313" key="4">
    <source>
        <dbReference type="Proteomes" id="UP000000445"/>
    </source>
</evidence>
<keyword evidence="3" id="KW-0378">Hydrolase</keyword>
<dbReference type="NCBIfam" id="NF047768">
    <property type="entry name" value="Clp_like_SDH"/>
    <property type="match status" value="1"/>
</dbReference>
<dbReference type="HOGENOM" id="CLU_067083_0_0_0"/>
<name>B9KA52_THENN</name>
<dbReference type="PANTHER" id="PTHR35984">
    <property type="entry name" value="PERIPLASMIC SERINE PROTEASE"/>
    <property type="match status" value="1"/>
</dbReference>
<keyword evidence="4" id="KW-1185">Reference proteome</keyword>
<evidence type="ECO:0000313" key="3">
    <source>
        <dbReference type="EMBL" id="ACM23835.1"/>
    </source>
</evidence>
<dbReference type="PANTHER" id="PTHR35984:SF1">
    <property type="entry name" value="PERIPLASMIC SERINE PROTEASE"/>
    <property type="match status" value="1"/>
</dbReference>
<keyword evidence="2" id="KW-1133">Transmembrane helix</keyword>
<dbReference type="GO" id="GO:0016020">
    <property type="term" value="C:membrane"/>
    <property type="evidence" value="ECO:0007669"/>
    <property type="project" value="InterPro"/>
</dbReference>
<accession>B9KA52</accession>
<dbReference type="InterPro" id="IPR002825">
    <property type="entry name" value="Pept_S49_ser-pept_pro"/>
</dbReference>
<reference evidence="3 4" key="1">
    <citation type="journal article" date="2009" name="Biosci. Biotechnol. Biochem.">
        <title>WeGAS: a web-based microbial genome annotation system.</title>
        <authorList>
            <person name="Lee D."/>
            <person name="Seo H."/>
            <person name="Park C."/>
            <person name="Park K."/>
        </authorList>
    </citation>
    <scope>NUCLEOTIDE SEQUENCE [LARGE SCALE GENOMIC DNA]</scope>
    <source>
        <strain evidence="4">ATCC 49049 / DSM 4359 / NBRC 107923 / NS-E</strain>
    </source>
</reference>
<keyword evidence="2" id="KW-0812">Transmembrane</keyword>
<feature type="compositionally biased region" description="Basic and acidic residues" evidence="1">
    <location>
        <begin position="318"/>
        <end position="327"/>
    </location>
</feature>
<dbReference type="eggNOG" id="COG0616">
    <property type="taxonomic scope" value="Bacteria"/>
</dbReference>
<keyword evidence="2" id="KW-0472">Membrane</keyword>
<evidence type="ECO:0000256" key="2">
    <source>
        <dbReference type="SAM" id="Phobius"/>
    </source>
</evidence>
<dbReference type="Gene3D" id="3.90.226.10">
    <property type="entry name" value="2-enoyl-CoA Hydratase, Chain A, domain 1"/>
    <property type="match status" value="1"/>
</dbReference>
<dbReference type="STRING" id="309803.CTN_1659"/>
<dbReference type="SUPFAM" id="SSF52096">
    <property type="entry name" value="ClpP/crotonase"/>
    <property type="match status" value="1"/>
</dbReference>
<protein>
    <submittedName>
        <fullName evidence="3">Periplasmic serine protease</fullName>
    </submittedName>
</protein>
<feature type="region of interest" description="Disordered" evidence="1">
    <location>
        <begin position="304"/>
        <end position="327"/>
    </location>
</feature>
<dbReference type="GO" id="GO:0008233">
    <property type="term" value="F:peptidase activity"/>
    <property type="evidence" value="ECO:0007669"/>
    <property type="project" value="UniProtKB-KW"/>
</dbReference>